<feature type="domain" description="Glycosyltransferase subfamily 4-like N-terminal" evidence="2">
    <location>
        <begin position="5"/>
        <end position="156"/>
    </location>
</feature>
<comment type="caution">
    <text evidence="3">The sequence shown here is derived from an EMBL/GenBank/DDBJ whole genome shotgun (WGS) entry which is preliminary data.</text>
</comment>
<reference evidence="3 4" key="1">
    <citation type="submission" date="2019-07" db="EMBL/GenBank/DDBJ databases">
        <title>Deep subsurface shale carbon reservoir microbial communities from Ohio and West Virginia, USA.</title>
        <authorList>
            <person name="Wrighton K."/>
        </authorList>
    </citation>
    <scope>NUCLEOTIDE SEQUENCE [LARGE SCALE GENOMIC DNA]</scope>
    <source>
        <strain evidence="3 4">NP_8Ht</strain>
    </source>
</reference>
<evidence type="ECO:0000313" key="4">
    <source>
        <dbReference type="Proteomes" id="UP000324282"/>
    </source>
</evidence>
<dbReference type="Gene3D" id="3.40.50.2000">
    <property type="entry name" value="Glycogen Phosphorylase B"/>
    <property type="match status" value="2"/>
</dbReference>
<dbReference type="Pfam" id="PF13477">
    <property type="entry name" value="Glyco_trans_4_2"/>
    <property type="match status" value="1"/>
</dbReference>
<evidence type="ECO:0000259" key="2">
    <source>
        <dbReference type="Pfam" id="PF13477"/>
    </source>
</evidence>
<dbReference type="RefSeq" id="WP_148924844.1">
    <property type="nucleotide sequence ID" value="NZ_VNHQ01000012.1"/>
</dbReference>
<gene>
    <name evidence="3" type="ORF">A9A72_122595</name>
</gene>
<dbReference type="Pfam" id="PF00534">
    <property type="entry name" value="Glycos_transf_1"/>
    <property type="match status" value="1"/>
</dbReference>
<dbReference type="SUPFAM" id="SSF53756">
    <property type="entry name" value="UDP-Glycosyltransferase/glycogen phosphorylase"/>
    <property type="match status" value="1"/>
</dbReference>
<keyword evidence="3" id="KW-0808">Transferase</keyword>
<dbReference type="CDD" id="cd03808">
    <property type="entry name" value="GT4_CapM-like"/>
    <property type="match status" value="1"/>
</dbReference>
<evidence type="ECO:0000259" key="1">
    <source>
        <dbReference type="Pfam" id="PF00534"/>
    </source>
</evidence>
<evidence type="ECO:0000313" key="3">
    <source>
        <dbReference type="EMBL" id="TYP65460.1"/>
    </source>
</evidence>
<organism evidence="3 4">
    <name type="scientific">Stutzerimonas stutzeri</name>
    <name type="common">Pseudomonas stutzeri</name>
    <dbReference type="NCBI Taxonomy" id="316"/>
    <lineage>
        <taxon>Bacteria</taxon>
        <taxon>Pseudomonadati</taxon>
        <taxon>Pseudomonadota</taxon>
        <taxon>Gammaproteobacteria</taxon>
        <taxon>Pseudomonadales</taxon>
        <taxon>Pseudomonadaceae</taxon>
        <taxon>Stutzerimonas</taxon>
    </lineage>
</organism>
<dbReference type="InterPro" id="IPR028098">
    <property type="entry name" value="Glyco_trans_4-like_N"/>
</dbReference>
<feature type="domain" description="Glycosyl transferase family 1" evidence="1">
    <location>
        <begin position="196"/>
        <end position="356"/>
    </location>
</feature>
<sequence length="382" mass="41621">MAAIKILFVVNAPEYFISHRFAIAEQAKSSGCEIHVASRVDGPADVKAVSIIKSSGFLYHDLPIKRGGQNPLSEANAIFRMFCLMQKLKPDVAHLITIKSVLYGGLAARWAGVPSVLAAVAGLGTVFIAQSPIAKVRRLIVSSMLRYALQSRNLVVVFQNPDDRDTLLEMRLLNLHQSRIIRGSGVKLDEYPYTSEPSGTPVVVMAARLLKDKGVVEFIEAARILRERGIDVDMRIVGAPDFSNPTSISKAEFNRWSSENQVRMLGHRNDVANQYSAAHIVCLPSYREGLPKALVEAAACGRAVVTTDVPGCRDAITPGVTGLLVPARDAAALAGAIQELIDNPRQRQQMGLAGRELAERAFTIEKIVDQHMTIYKELLSGS</sequence>
<proteinExistence type="predicted"/>
<name>A0A5S5BHD0_STUST</name>
<dbReference type="PANTHER" id="PTHR12526:SF638">
    <property type="entry name" value="SPORE COAT PROTEIN SA"/>
    <property type="match status" value="1"/>
</dbReference>
<dbReference type="OrthoDB" id="9775208at2"/>
<dbReference type="Proteomes" id="UP000324282">
    <property type="component" value="Unassembled WGS sequence"/>
</dbReference>
<protein>
    <submittedName>
        <fullName evidence="3">Glycosyltransferase involved in cell wall biosynthesis</fullName>
    </submittedName>
</protein>
<dbReference type="EMBL" id="VNHQ01000012">
    <property type="protein sequence ID" value="TYP65460.1"/>
    <property type="molecule type" value="Genomic_DNA"/>
</dbReference>
<dbReference type="AlphaFoldDB" id="A0A5S5BHD0"/>
<dbReference type="InterPro" id="IPR001296">
    <property type="entry name" value="Glyco_trans_1"/>
</dbReference>
<dbReference type="PANTHER" id="PTHR12526">
    <property type="entry name" value="GLYCOSYLTRANSFERASE"/>
    <property type="match status" value="1"/>
</dbReference>
<dbReference type="GO" id="GO:1901135">
    <property type="term" value="P:carbohydrate derivative metabolic process"/>
    <property type="evidence" value="ECO:0007669"/>
    <property type="project" value="UniProtKB-ARBA"/>
</dbReference>
<accession>A0A5S5BHD0</accession>
<dbReference type="GO" id="GO:0016757">
    <property type="term" value="F:glycosyltransferase activity"/>
    <property type="evidence" value="ECO:0007669"/>
    <property type="project" value="InterPro"/>
</dbReference>